<dbReference type="GO" id="GO:0004674">
    <property type="term" value="F:protein serine/threonine kinase activity"/>
    <property type="evidence" value="ECO:0007669"/>
    <property type="project" value="UniProtKB-EC"/>
</dbReference>
<dbReference type="PROSITE" id="PS50011">
    <property type="entry name" value="PROTEIN_KINASE_DOM"/>
    <property type="match status" value="1"/>
</dbReference>
<dbReference type="PROSITE" id="PS50082">
    <property type="entry name" value="WD_REPEATS_2"/>
    <property type="match status" value="2"/>
</dbReference>
<dbReference type="Gene3D" id="1.10.510.10">
    <property type="entry name" value="Transferase(Phosphotransferase) domain 1"/>
    <property type="match status" value="1"/>
</dbReference>
<dbReference type="InterPro" id="IPR015943">
    <property type="entry name" value="WD40/YVTN_repeat-like_dom_sf"/>
</dbReference>
<evidence type="ECO:0000256" key="2">
    <source>
        <dbReference type="ARBA" id="ARBA00022737"/>
    </source>
</evidence>
<feature type="transmembrane region" description="Helical" evidence="7">
    <location>
        <begin position="394"/>
        <end position="416"/>
    </location>
</feature>
<dbReference type="SUPFAM" id="SSF50978">
    <property type="entry name" value="WD40 repeat-like"/>
    <property type="match status" value="1"/>
</dbReference>
<dbReference type="InterPro" id="IPR008271">
    <property type="entry name" value="Ser/Thr_kinase_AS"/>
</dbReference>
<evidence type="ECO:0000256" key="7">
    <source>
        <dbReference type="SAM" id="Phobius"/>
    </source>
</evidence>
<organism evidence="9 10">
    <name type="scientific">Stieleria varia</name>
    <dbReference type="NCBI Taxonomy" id="2528005"/>
    <lineage>
        <taxon>Bacteria</taxon>
        <taxon>Pseudomonadati</taxon>
        <taxon>Planctomycetota</taxon>
        <taxon>Planctomycetia</taxon>
        <taxon>Pirellulales</taxon>
        <taxon>Pirellulaceae</taxon>
        <taxon>Stieleria</taxon>
    </lineage>
</organism>
<feature type="repeat" description="TPR" evidence="4">
    <location>
        <begin position="1532"/>
        <end position="1565"/>
    </location>
</feature>
<keyword evidence="2" id="KW-0677">Repeat</keyword>
<proteinExistence type="predicted"/>
<protein>
    <submittedName>
        <fullName evidence="9">Serine/threonine-protein kinase PknB</fullName>
        <ecNumber evidence="9">2.7.11.1</ecNumber>
    </submittedName>
</protein>
<evidence type="ECO:0000256" key="6">
    <source>
        <dbReference type="SAM" id="MobiDB-lite"/>
    </source>
</evidence>
<dbReference type="EC" id="2.7.11.1" evidence="9"/>
<keyword evidence="10" id="KW-1185">Reference proteome</keyword>
<dbReference type="SMART" id="SM00220">
    <property type="entry name" value="S_TKc"/>
    <property type="match status" value="1"/>
</dbReference>
<name>A0A5C6B6N4_9BACT</name>
<dbReference type="InterPro" id="IPR000719">
    <property type="entry name" value="Prot_kinase_dom"/>
</dbReference>
<dbReference type="SMART" id="SM00028">
    <property type="entry name" value="TPR"/>
    <property type="match status" value="4"/>
</dbReference>
<reference evidence="9 10" key="1">
    <citation type="submission" date="2019-02" db="EMBL/GenBank/DDBJ databases">
        <title>Deep-cultivation of Planctomycetes and their phenomic and genomic characterization uncovers novel biology.</title>
        <authorList>
            <person name="Wiegand S."/>
            <person name="Jogler M."/>
            <person name="Boedeker C."/>
            <person name="Pinto D."/>
            <person name="Vollmers J."/>
            <person name="Rivas-Marin E."/>
            <person name="Kohn T."/>
            <person name="Peeters S.H."/>
            <person name="Heuer A."/>
            <person name="Rast P."/>
            <person name="Oberbeckmann S."/>
            <person name="Bunk B."/>
            <person name="Jeske O."/>
            <person name="Meyerdierks A."/>
            <person name="Storesund J.E."/>
            <person name="Kallscheuer N."/>
            <person name="Luecker S."/>
            <person name="Lage O.M."/>
            <person name="Pohl T."/>
            <person name="Merkel B.J."/>
            <person name="Hornburger P."/>
            <person name="Mueller R.-W."/>
            <person name="Bruemmer F."/>
            <person name="Labrenz M."/>
            <person name="Spormann A.M."/>
            <person name="Op Den Camp H."/>
            <person name="Overmann J."/>
            <person name="Amann R."/>
            <person name="Jetten M.S.M."/>
            <person name="Mascher T."/>
            <person name="Medema M.H."/>
            <person name="Devos D.P."/>
            <person name="Kaster A.-K."/>
            <person name="Ovreas L."/>
            <person name="Rohde M."/>
            <person name="Galperin M.Y."/>
            <person name="Jogler C."/>
        </authorList>
    </citation>
    <scope>NUCLEOTIDE SEQUENCE [LARGE SCALE GENOMIC DNA]</scope>
    <source>
        <strain evidence="9 10">Pla52n</strain>
    </source>
</reference>
<dbReference type="PROSITE" id="PS50005">
    <property type="entry name" value="TPR"/>
    <property type="match status" value="1"/>
</dbReference>
<dbReference type="Pfam" id="PF00400">
    <property type="entry name" value="WD40"/>
    <property type="match status" value="4"/>
</dbReference>
<dbReference type="InterPro" id="IPR011009">
    <property type="entry name" value="Kinase-like_dom_sf"/>
</dbReference>
<evidence type="ECO:0000259" key="8">
    <source>
        <dbReference type="PROSITE" id="PS50011"/>
    </source>
</evidence>
<evidence type="ECO:0000313" key="9">
    <source>
        <dbReference type="EMBL" id="TWU06184.1"/>
    </source>
</evidence>
<feature type="repeat" description="WD" evidence="3">
    <location>
        <begin position="1113"/>
        <end position="1144"/>
    </location>
</feature>
<comment type="caution">
    <text evidence="9">The sequence shown here is derived from an EMBL/GenBank/DDBJ whole genome shotgun (WGS) entry which is preliminary data.</text>
</comment>
<dbReference type="InterPro" id="IPR001680">
    <property type="entry name" value="WD40_rpt"/>
</dbReference>
<dbReference type="InterPro" id="IPR019734">
    <property type="entry name" value="TPR_rpt"/>
</dbReference>
<dbReference type="PROSITE" id="PS00108">
    <property type="entry name" value="PROTEIN_KINASE_ST"/>
    <property type="match status" value="1"/>
</dbReference>
<keyword evidence="7" id="KW-0472">Membrane</keyword>
<dbReference type="GO" id="GO:0005524">
    <property type="term" value="F:ATP binding"/>
    <property type="evidence" value="ECO:0007669"/>
    <property type="project" value="InterPro"/>
</dbReference>
<evidence type="ECO:0000256" key="1">
    <source>
        <dbReference type="ARBA" id="ARBA00022574"/>
    </source>
</evidence>
<dbReference type="SUPFAM" id="SSF50960">
    <property type="entry name" value="TolB, C-terminal domain"/>
    <property type="match status" value="1"/>
</dbReference>
<dbReference type="SUPFAM" id="SSF50998">
    <property type="entry name" value="Quinoprotein alcohol dehydrogenase-like"/>
    <property type="match status" value="1"/>
</dbReference>
<dbReference type="CDD" id="cd14014">
    <property type="entry name" value="STKc_PknB_like"/>
    <property type="match status" value="1"/>
</dbReference>
<feature type="compositionally biased region" description="Polar residues" evidence="6">
    <location>
        <begin position="239"/>
        <end position="251"/>
    </location>
</feature>
<dbReference type="Gene3D" id="2.130.10.10">
    <property type="entry name" value="YVTN repeat-like/Quinoprotein amine dehydrogenase"/>
    <property type="match status" value="4"/>
</dbReference>
<feature type="coiled-coil region" evidence="5">
    <location>
        <begin position="441"/>
        <end position="472"/>
    </location>
</feature>
<feature type="compositionally biased region" description="Polar residues" evidence="6">
    <location>
        <begin position="221"/>
        <end position="231"/>
    </location>
</feature>
<dbReference type="SUPFAM" id="SSF48452">
    <property type="entry name" value="TPR-like"/>
    <property type="match status" value="2"/>
</dbReference>
<feature type="domain" description="Protein kinase" evidence="8">
    <location>
        <begin position="65"/>
        <end position="364"/>
    </location>
</feature>
<dbReference type="SUPFAM" id="SSF56112">
    <property type="entry name" value="Protein kinase-like (PK-like)"/>
    <property type="match status" value="1"/>
</dbReference>
<dbReference type="PANTHER" id="PTHR44129">
    <property type="entry name" value="WD REPEAT-CONTAINING PROTEIN POP1"/>
    <property type="match status" value="1"/>
</dbReference>
<dbReference type="InterPro" id="IPR011047">
    <property type="entry name" value="Quinoprotein_ADH-like_sf"/>
</dbReference>
<dbReference type="Pfam" id="PF00069">
    <property type="entry name" value="Pkinase"/>
    <property type="match status" value="1"/>
</dbReference>
<sequence length="1747" mass="192585">MPEEDELGETEFGTQSRPTELGSEQDRVTLSGVPELNATMIHGFEPETTDGESKSISTAEVKARYELQGEIARGGMGAVMRGRDTLLGRDLAIKVLLESHRNNEQVVQRFIEEAQINGQLQHPGIVPIHELGQLADQRPFFAMKLVKGLTLSELLRQRKSMEEDRGRLIGIFEQVCQTVAFAHSRGVIHRDLKPSNVMVGAFGEVQVMDWGLAKVLDAEPRSSTPQTSMPTEASEIRTIRSSGSKTPTNSESHTRVGSVIGTPAYMPPEQAMGDVDQLDERADVFGLGAILSVILTGKPPYVADTATDLVEMAARGKLDDAFARLDASGAEPELVDLAKRCLSADVSDRPRDASAVAGEVSGYLESVAQRLRQAELDRLASETQAIEERKRRRVVLALVASIVLLATLAGGGWIYVQEQQTRLAKTTAAAALKETAQQKELTQLEATAKRAAIEARNLEANLRQEAVDARRKVELTLADVYTSRGLQAADDGDPAMASMWFTSAASQAQSDPDRKLQNHMRARNWSREAIQPIAALNVDWPAEALHFQPGGSLLLVRQGNNYCLWDWQDDVLLPWLTGKEGVVAACWHPDGSSLAIAVPGGDVEIRRVPDGQVVQKVSYPGAVLLLAYNRDGSELAIASDTVRIWQAGSQQFHPQSWAHPQRVHSMFFDDDTKRLFTTDVDHQVRVYAIDDAGKSSPLFAPVLHDSNRYPTAPALVDGGRGFISITGPKELTWWDSATGQAVRKLNTTPTWGLSHVVVNPQGDRFAVGGYYGPDIWDINDLDAKPIHLDHVNYVDHIVFSSDGSLMMSASWDTAAQLWSAEDGRPIGNRLNHQVGAHRVAISDDNTLLATSQDNRLVRVWQRPSNSVRMQHIEQWGERPRISFDGKLATPGLLHESTLASPQMRPTVAVVRTDSGKAAGPEIDPPGLVLDSCICSDNESVAVVSQDQGTGWLSIWNVESGQTSFDPIRLPGIAVSVSARPGDAELAVVIAGGRLIVVDAATGVTHFERNESSLQSPGHYRERADYSPDGTRLVQLLADDRIEVMDADTGQPLFDPISPLLDGQSPCRTIAFSADSKMLATGSNGAARLWSLSDGSELCQPLKHLTDWSGMCGVCFSLDGKYLLTANTDRRARVWNWRTGKLVCPPLKHKDMVYSVAITPDGKYAVTGARGEDSGPHVWELTTGRRIAPSPISRTDDAVHAARYVTLTPDGRRLIASTGQSYSLTVIDLEALVKPPDTPVDTFRLLAEVTTSLAIENGDIDTLNIDKWHQRWSQLRESKLRYGHWEPIDLIRQRRSLAGKMTARGEVQSALAHLRGALDSLNETDLPPTERALLTAEIGIEQTRLMRMQNDREAAESVLQTNRKELEKILIAEPSHDELSDVLATLIFENATPGQQDATVFANMQTALSQANVQGKARLGAAYLMIGEHEKAIHILSTDNSRTGTGDCEQLLLLSLAQNEAKQVESAEQTYDRGIALAKERPLDPSRRRLLALAMSEVGKLSSENIHATLLDWFVDRAIIPYNEAIQRNPNSAGAYFSRGQWYAAHSQWEKAVLDLVETIRLNPRDVFTMYQITSLYANRDDLSTYHQHCKSILDQWSEIPNVILADRACLACLIHPDAVDDKSRIDKLMELVRKEAPTHQYGNWFYRGIGLHHYRNGEYEQAITACETSRRLNQEQNIAVLNAANHAIEAMAHYKLGNLEKATQSMAAVKTELGENLVFPGITPLTNFWHDWLTARLLYREAMKSNR</sequence>
<keyword evidence="9" id="KW-0808">Transferase</keyword>
<feature type="region of interest" description="Disordered" evidence="6">
    <location>
        <begin position="1"/>
        <end position="27"/>
    </location>
</feature>
<keyword evidence="1 3" id="KW-0853">WD repeat</keyword>
<evidence type="ECO:0000256" key="3">
    <source>
        <dbReference type="PROSITE-ProRule" id="PRU00221"/>
    </source>
</evidence>
<evidence type="ECO:0000256" key="5">
    <source>
        <dbReference type="SAM" id="Coils"/>
    </source>
</evidence>
<dbReference type="Gene3D" id="1.25.40.10">
    <property type="entry name" value="Tetratricopeptide repeat domain"/>
    <property type="match status" value="2"/>
</dbReference>
<keyword evidence="5" id="KW-0175">Coiled coil</keyword>
<keyword evidence="9" id="KW-0418">Kinase</keyword>
<accession>A0A5C6B6N4</accession>
<dbReference type="InterPro" id="IPR050349">
    <property type="entry name" value="WD_LIS1/nudF_dynein_reg"/>
</dbReference>
<keyword evidence="7" id="KW-1133">Transmembrane helix</keyword>
<dbReference type="SMART" id="SM00320">
    <property type="entry name" value="WD40"/>
    <property type="match status" value="10"/>
</dbReference>
<dbReference type="Proteomes" id="UP000320176">
    <property type="component" value="Unassembled WGS sequence"/>
</dbReference>
<feature type="region of interest" description="Disordered" evidence="6">
    <location>
        <begin position="219"/>
        <end position="262"/>
    </location>
</feature>
<evidence type="ECO:0000256" key="4">
    <source>
        <dbReference type="PROSITE-ProRule" id="PRU00339"/>
    </source>
</evidence>
<gene>
    <name evidence="9" type="primary">pknB_17</name>
    <name evidence="9" type="ORF">Pla52n_19040</name>
</gene>
<evidence type="ECO:0000313" key="10">
    <source>
        <dbReference type="Proteomes" id="UP000320176"/>
    </source>
</evidence>
<dbReference type="RefSeq" id="WP_146519301.1">
    <property type="nucleotide sequence ID" value="NZ_CP151726.1"/>
</dbReference>
<dbReference type="Gene3D" id="3.30.200.20">
    <property type="entry name" value="Phosphorylase Kinase, domain 1"/>
    <property type="match status" value="1"/>
</dbReference>
<dbReference type="EMBL" id="SJPN01000002">
    <property type="protein sequence ID" value="TWU06184.1"/>
    <property type="molecule type" value="Genomic_DNA"/>
</dbReference>
<keyword evidence="7" id="KW-0812">Transmembrane</keyword>
<dbReference type="OrthoDB" id="500858at2"/>
<dbReference type="InterPro" id="IPR036322">
    <property type="entry name" value="WD40_repeat_dom_sf"/>
</dbReference>
<feature type="repeat" description="WD" evidence="3">
    <location>
        <begin position="787"/>
        <end position="828"/>
    </location>
</feature>
<keyword evidence="4" id="KW-0802">TPR repeat</keyword>
<dbReference type="InterPro" id="IPR011990">
    <property type="entry name" value="TPR-like_helical_dom_sf"/>
</dbReference>